<dbReference type="SUPFAM" id="SSF47616">
    <property type="entry name" value="GST C-terminal domain-like"/>
    <property type="match status" value="1"/>
</dbReference>
<dbReference type="Pfam" id="PF00043">
    <property type="entry name" value="GST_C"/>
    <property type="match status" value="1"/>
</dbReference>
<dbReference type="PROSITE" id="PS51354">
    <property type="entry name" value="GLUTAREDOXIN_2"/>
    <property type="match status" value="1"/>
</dbReference>
<dbReference type="SFLD" id="SFLDS00019">
    <property type="entry name" value="Glutathione_Transferase_(cytos"/>
    <property type="match status" value="1"/>
</dbReference>
<dbReference type="EMBL" id="QQNB01000002">
    <property type="protein sequence ID" value="RDE05954.1"/>
    <property type="molecule type" value="Genomic_DNA"/>
</dbReference>
<evidence type="ECO:0000313" key="4">
    <source>
        <dbReference type="Proteomes" id="UP000253918"/>
    </source>
</evidence>
<evidence type="ECO:0000259" key="2">
    <source>
        <dbReference type="PROSITE" id="PS50405"/>
    </source>
</evidence>
<proteinExistence type="predicted"/>
<dbReference type="SFLD" id="SFLDG00358">
    <property type="entry name" value="Main_(cytGST)"/>
    <property type="match status" value="1"/>
</dbReference>
<feature type="domain" description="GST N-terminal" evidence="1">
    <location>
        <begin position="1"/>
        <end position="81"/>
    </location>
</feature>
<dbReference type="CDD" id="cd00570">
    <property type="entry name" value="GST_N_family"/>
    <property type="match status" value="1"/>
</dbReference>
<dbReference type="InterPro" id="IPR004046">
    <property type="entry name" value="GST_C"/>
</dbReference>
<evidence type="ECO:0000313" key="3">
    <source>
        <dbReference type="EMBL" id="RDE05954.1"/>
    </source>
</evidence>
<comment type="caution">
    <text evidence="3">The sequence shown here is derived from an EMBL/GenBank/DDBJ whole genome shotgun (WGS) entry which is preliminary data.</text>
</comment>
<reference evidence="3 4" key="1">
    <citation type="submission" date="2018-07" db="EMBL/GenBank/DDBJ databases">
        <title>a novel species of Sphingomonas isolated from the rhizosphere soil of Araceae plant.</title>
        <authorList>
            <person name="Zhiyong W."/>
            <person name="Qinglan Z."/>
            <person name="Zhiwei F."/>
            <person name="Ding X."/>
            <person name="Gejiao W."/>
            <person name="Shixue Z."/>
        </authorList>
    </citation>
    <scope>NUCLEOTIDE SEQUENCE [LARGE SCALE GENOMIC DNA]</scope>
    <source>
        <strain evidence="3 4">WZY 27</strain>
    </source>
</reference>
<accession>A0A369VUA1</accession>
<dbReference type="OrthoDB" id="9794721at2"/>
<dbReference type="SUPFAM" id="SSF52833">
    <property type="entry name" value="Thioredoxin-like"/>
    <property type="match status" value="1"/>
</dbReference>
<sequence length="224" mass="25643">MWQLYQFPLCPFSRKVRLLLGEKGVGYDLVRERPWERRDEFVDMNPAAQVPVMVDAERGGVPLIDSMAICEYFEETVEKAQMISGTAANRAEIRRLVAWFDHQFHRDVVGPLLYERMEKRLVHAAAPDAKVLREAMKAAIAHLDYTDYLLGHHNWIAGSTMSLADLAAAAHISVADYLGGIDWKGHEETARWYSGMKSRPSFRPLLAERMELLTPPKHYDDVNF</sequence>
<dbReference type="CDD" id="cd00299">
    <property type="entry name" value="GST_C_family"/>
    <property type="match status" value="1"/>
</dbReference>
<dbReference type="Gene3D" id="3.40.30.10">
    <property type="entry name" value="Glutaredoxin"/>
    <property type="match status" value="1"/>
</dbReference>
<dbReference type="InterPro" id="IPR036249">
    <property type="entry name" value="Thioredoxin-like_sf"/>
</dbReference>
<name>A0A369VUA1_9SPHN</name>
<dbReference type="RefSeq" id="WP_114688023.1">
    <property type="nucleotide sequence ID" value="NZ_QQNB01000002.1"/>
</dbReference>
<keyword evidence="3" id="KW-0808">Transferase</keyword>
<protein>
    <submittedName>
        <fullName evidence="3">Glutathione S-transferase family protein</fullName>
    </submittedName>
</protein>
<dbReference type="PANTHER" id="PTHR44051:SF8">
    <property type="entry name" value="GLUTATHIONE S-TRANSFERASE GSTA"/>
    <property type="match status" value="1"/>
</dbReference>
<dbReference type="Proteomes" id="UP000253918">
    <property type="component" value="Unassembled WGS sequence"/>
</dbReference>
<dbReference type="InterPro" id="IPR036282">
    <property type="entry name" value="Glutathione-S-Trfase_C_sf"/>
</dbReference>
<dbReference type="Pfam" id="PF13409">
    <property type="entry name" value="GST_N_2"/>
    <property type="match status" value="1"/>
</dbReference>
<evidence type="ECO:0000259" key="1">
    <source>
        <dbReference type="PROSITE" id="PS50404"/>
    </source>
</evidence>
<dbReference type="GO" id="GO:0016740">
    <property type="term" value="F:transferase activity"/>
    <property type="evidence" value="ECO:0007669"/>
    <property type="project" value="UniProtKB-KW"/>
</dbReference>
<keyword evidence="4" id="KW-1185">Reference proteome</keyword>
<dbReference type="PROSITE" id="PS50405">
    <property type="entry name" value="GST_CTER"/>
    <property type="match status" value="1"/>
</dbReference>
<dbReference type="AlphaFoldDB" id="A0A369VUA1"/>
<dbReference type="PANTHER" id="PTHR44051">
    <property type="entry name" value="GLUTATHIONE S-TRANSFERASE-RELATED"/>
    <property type="match status" value="1"/>
</dbReference>
<dbReference type="PROSITE" id="PS50404">
    <property type="entry name" value="GST_NTER"/>
    <property type="match status" value="1"/>
</dbReference>
<gene>
    <name evidence="3" type="ORF">DVW87_12280</name>
</gene>
<feature type="domain" description="GST C-terminal" evidence="2">
    <location>
        <begin position="86"/>
        <end position="216"/>
    </location>
</feature>
<dbReference type="InterPro" id="IPR040079">
    <property type="entry name" value="Glutathione_S-Trfase"/>
</dbReference>
<dbReference type="InterPro" id="IPR004045">
    <property type="entry name" value="Glutathione_S-Trfase_N"/>
</dbReference>
<organism evidence="3 4">
    <name type="scientific">Sphingomonas aracearum</name>
    <dbReference type="NCBI Taxonomy" id="2283317"/>
    <lineage>
        <taxon>Bacteria</taxon>
        <taxon>Pseudomonadati</taxon>
        <taxon>Pseudomonadota</taxon>
        <taxon>Alphaproteobacteria</taxon>
        <taxon>Sphingomonadales</taxon>
        <taxon>Sphingomonadaceae</taxon>
        <taxon>Sphingomonas</taxon>
    </lineage>
</organism>
<dbReference type="Gene3D" id="1.20.1050.10">
    <property type="match status" value="1"/>
</dbReference>
<dbReference type="InterPro" id="IPR010987">
    <property type="entry name" value="Glutathione-S-Trfase_C-like"/>
</dbReference>